<reference evidence="2 3" key="1">
    <citation type="journal article" date="2019" name="Commun. Biol.">
        <title>The bagworm genome reveals a unique fibroin gene that provides high tensile strength.</title>
        <authorList>
            <person name="Kono N."/>
            <person name="Nakamura H."/>
            <person name="Ohtoshi R."/>
            <person name="Tomita M."/>
            <person name="Numata K."/>
            <person name="Arakawa K."/>
        </authorList>
    </citation>
    <scope>NUCLEOTIDE SEQUENCE [LARGE SCALE GENOMIC DNA]</scope>
</reference>
<evidence type="ECO:0000313" key="3">
    <source>
        <dbReference type="Proteomes" id="UP000299102"/>
    </source>
</evidence>
<keyword evidence="3" id="KW-1185">Reference proteome</keyword>
<dbReference type="Proteomes" id="UP000299102">
    <property type="component" value="Unassembled WGS sequence"/>
</dbReference>
<sequence>MGSWFFFFLNISKHQKLYSRVPESCARSAGAAALPRPSPIDGDSSLALGCRIEMQNGSDAASQRNERRRPGVLYGEPTAKRPSYCETRRRLCPSSRLLKPFQFLWQLAGVTSSCSRLKRPLKNVNCATRRQAPPAISACIRLFCDYCPARLKCSAVSPLYFNFTGQGLPLSREVRKRGKGKTGMRLFVAEGARGPRADAPGALPAFSHGSLADASRHLFNSTSSP</sequence>
<evidence type="ECO:0000313" key="2">
    <source>
        <dbReference type="EMBL" id="GBP49069.1"/>
    </source>
</evidence>
<gene>
    <name evidence="2" type="ORF">EVAR_81629_1</name>
</gene>
<proteinExistence type="predicted"/>
<dbReference type="AlphaFoldDB" id="A0A4C1WF88"/>
<evidence type="ECO:0000256" key="1">
    <source>
        <dbReference type="SAM" id="MobiDB-lite"/>
    </source>
</evidence>
<organism evidence="2 3">
    <name type="scientific">Eumeta variegata</name>
    <name type="common">Bagworm moth</name>
    <name type="synonym">Eumeta japonica</name>
    <dbReference type="NCBI Taxonomy" id="151549"/>
    <lineage>
        <taxon>Eukaryota</taxon>
        <taxon>Metazoa</taxon>
        <taxon>Ecdysozoa</taxon>
        <taxon>Arthropoda</taxon>
        <taxon>Hexapoda</taxon>
        <taxon>Insecta</taxon>
        <taxon>Pterygota</taxon>
        <taxon>Neoptera</taxon>
        <taxon>Endopterygota</taxon>
        <taxon>Lepidoptera</taxon>
        <taxon>Glossata</taxon>
        <taxon>Ditrysia</taxon>
        <taxon>Tineoidea</taxon>
        <taxon>Psychidae</taxon>
        <taxon>Oiketicinae</taxon>
        <taxon>Eumeta</taxon>
    </lineage>
</organism>
<name>A0A4C1WF88_EUMVA</name>
<accession>A0A4C1WF88</accession>
<protein>
    <submittedName>
        <fullName evidence="2">Uncharacterized protein</fullName>
    </submittedName>
</protein>
<comment type="caution">
    <text evidence="2">The sequence shown here is derived from an EMBL/GenBank/DDBJ whole genome shotgun (WGS) entry which is preliminary data.</text>
</comment>
<dbReference type="EMBL" id="BGZK01000536">
    <property type="protein sequence ID" value="GBP49069.1"/>
    <property type="molecule type" value="Genomic_DNA"/>
</dbReference>
<feature type="region of interest" description="Disordered" evidence="1">
    <location>
        <begin position="56"/>
        <end position="75"/>
    </location>
</feature>